<evidence type="ECO:0000256" key="2">
    <source>
        <dbReference type="SAM" id="SignalP"/>
    </source>
</evidence>
<evidence type="ECO:0000313" key="3">
    <source>
        <dbReference type="EMBL" id="AIA53951.1"/>
    </source>
</evidence>
<proteinExistence type="predicted"/>
<evidence type="ECO:0000313" key="4">
    <source>
        <dbReference type="Proteomes" id="UP000005522"/>
    </source>
</evidence>
<gene>
    <name evidence="3" type="ORF">Acaty_c0059</name>
</gene>
<protein>
    <recommendedName>
        <fullName evidence="5">Lipoprotein</fullName>
    </recommendedName>
</protein>
<keyword evidence="2" id="KW-0732">Signal</keyword>
<dbReference type="GeneID" id="92930131"/>
<evidence type="ECO:0000256" key="1">
    <source>
        <dbReference type="SAM" id="Coils"/>
    </source>
</evidence>
<dbReference type="PROSITE" id="PS51257">
    <property type="entry name" value="PROKAR_LIPOPROTEIN"/>
    <property type="match status" value="1"/>
</dbReference>
<dbReference type="EMBL" id="CP005986">
    <property type="protein sequence ID" value="AIA53951.1"/>
    <property type="molecule type" value="Genomic_DNA"/>
</dbReference>
<dbReference type="HOGENOM" id="CLU_1567318_0_0_6"/>
<dbReference type="AlphaFoldDB" id="A0A059ZVG6"/>
<dbReference type="RefSeq" id="WP_004869784.1">
    <property type="nucleotide sequence ID" value="NZ_CP005986.1"/>
</dbReference>
<evidence type="ECO:0008006" key="5">
    <source>
        <dbReference type="Google" id="ProtNLM"/>
    </source>
</evidence>
<organism evidence="3 4">
    <name type="scientific">Acidithiobacillus caldus (strain ATCC 51756 / DSM 8584 / KU)</name>
    <dbReference type="NCBI Taxonomy" id="637389"/>
    <lineage>
        <taxon>Bacteria</taxon>
        <taxon>Pseudomonadati</taxon>
        <taxon>Pseudomonadota</taxon>
        <taxon>Acidithiobacillia</taxon>
        <taxon>Acidithiobacillales</taxon>
        <taxon>Acidithiobacillaceae</taxon>
        <taxon>Acidithiobacillus</taxon>
    </lineage>
</organism>
<dbReference type="eggNOG" id="ENOG5031318">
    <property type="taxonomic scope" value="Bacteria"/>
</dbReference>
<name>A0A059ZVG6_ACICK</name>
<accession>A0A059ZVG6</accession>
<reference evidence="3 4" key="1">
    <citation type="journal article" date="2009" name="J. Bacteriol.">
        <title>Draft genome sequence of the extremely acidophilic bacterium Acidithiobacillus caldus ATCC 51756 reveals metabolic versatility in the genus Acidithiobacillus.</title>
        <authorList>
            <person name="Valdes J."/>
            <person name="Quatrini R."/>
            <person name="Hallberg K."/>
            <person name="Dopson M."/>
            <person name="Valenzuela P.D."/>
            <person name="Holmes D.S."/>
        </authorList>
    </citation>
    <scope>NUCLEOTIDE SEQUENCE [LARGE SCALE GENOMIC DNA]</scope>
    <source>
        <strain evidence="4">ATCC 51756 / DSM 8584 / KU</strain>
    </source>
</reference>
<feature type="chain" id="PRO_5001585413" description="Lipoprotein" evidence="2">
    <location>
        <begin position="19"/>
        <end position="171"/>
    </location>
</feature>
<sequence>MRKWFFSGLVILGLGGCASNPMMPPSPTGAAATAEARSQAAARAAQEAQQKLAATAVQRRAAEGQFCASWRRALDLARRDAIGCARMEADQQAACWSAVAQWAGEESRYFSALESLFSEGPYATSAGKAGEFFHLTQSWATTCGDSLADCTSAPQRATMDQRKLEVNRFCH</sequence>
<dbReference type="KEGG" id="acz:Acaty_c0059"/>
<feature type="signal peptide" evidence="2">
    <location>
        <begin position="1"/>
        <end position="18"/>
    </location>
</feature>
<keyword evidence="1" id="KW-0175">Coiled coil</keyword>
<feature type="coiled-coil region" evidence="1">
    <location>
        <begin position="31"/>
        <end position="65"/>
    </location>
</feature>
<dbReference type="Proteomes" id="UP000005522">
    <property type="component" value="Chromosome"/>
</dbReference>